<proteinExistence type="inferred from homology"/>
<comment type="similarity">
    <text evidence="1">Belongs to the ROK (NagC/XylR) family.</text>
</comment>
<reference evidence="2" key="2">
    <citation type="journal article" date="2021" name="Microbiome">
        <title>Successional dynamics and alternative stable states in a saline activated sludge microbial community over 9 years.</title>
        <authorList>
            <person name="Wang Y."/>
            <person name="Ye J."/>
            <person name="Ju F."/>
            <person name="Liu L."/>
            <person name="Boyd J.A."/>
            <person name="Deng Y."/>
            <person name="Parks D.H."/>
            <person name="Jiang X."/>
            <person name="Yin X."/>
            <person name="Woodcroft B.J."/>
            <person name="Tyson G.W."/>
            <person name="Hugenholtz P."/>
            <person name="Polz M.F."/>
            <person name="Zhang T."/>
        </authorList>
    </citation>
    <scope>NUCLEOTIDE SEQUENCE</scope>
    <source>
        <strain evidence="2">HKST-UBA09</strain>
    </source>
</reference>
<dbReference type="Pfam" id="PF00480">
    <property type="entry name" value="ROK"/>
    <property type="match status" value="1"/>
</dbReference>
<dbReference type="InterPro" id="IPR000600">
    <property type="entry name" value="ROK"/>
</dbReference>
<dbReference type="AlphaFoldDB" id="A0A955LBH9"/>
<gene>
    <name evidence="2" type="ORF">KC669_02915</name>
</gene>
<dbReference type="Gene3D" id="3.30.420.40">
    <property type="match status" value="2"/>
</dbReference>
<sequence length="273" mass="29917">MYIIGDIGGTNSRLSFTNDLIKFESPTVQSTPKEYSEGLSMIKSYIDKCNSISKVNGICIGVSGIISEEKSHLVRSPHLPNWEKKQLQSDLQSYINGDVFLENDTALVGLGEAVFGAGKGYDLVAYVTISTGVGGARINNQKIDDKYFGFEPGHQLISINDELFSLEQLVSGTGIQERTGKNPLDIKPDDAIWEEVAKFSAIGLHNTILHWSPKVLVLGGGVILSDKLQINKIKQMIQELLVVFPEIPDIKKAELADFGGLYGAMEHIKTFLS</sequence>
<evidence type="ECO:0000256" key="1">
    <source>
        <dbReference type="ARBA" id="ARBA00006479"/>
    </source>
</evidence>
<name>A0A955LBH9_9BACT</name>
<comment type="caution">
    <text evidence="2">The sequence shown here is derived from an EMBL/GenBank/DDBJ whole genome shotgun (WGS) entry which is preliminary data.</text>
</comment>
<accession>A0A955LBH9</accession>
<dbReference type="PANTHER" id="PTHR18964">
    <property type="entry name" value="ROK (REPRESSOR, ORF, KINASE) FAMILY"/>
    <property type="match status" value="1"/>
</dbReference>
<evidence type="ECO:0000313" key="3">
    <source>
        <dbReference type="Proteomes" id="UP000714915"/>
    </source>
</evidence>
<protein>
    <submittedName>
        <fullName evidence="2">ROK family protein</fullName>
    </submittedName>
</protein>
<dbReference type="SUPFAM" id="SSF53067">
    <property type="entry name" value="Actin-like ATPase domain"/>
    <property type="match status" value="1"/>
</dbReference>
<dbReference type="InterPro" id="IPR043129">
    <property type="entry name" value="ATPase_NBD"/>
</dbReference>
<dbReference type="CDD" id="cd23763">
    <property type="entry name" value="ASKHA_ATPase_ROK"/>
    <property type="match status" value="1"/>
</dbReference>
<organism evidence="2 3">
    <name type="scientific">Candidatus Dojkabacteria bacterium</name>
    <dbReference type="NCBI Taxonomy" id="2099670"/>
    <lineage>
        <taxon>Bacteria</taxon>
        <taxon>Candidatus Dojkabacteria</taxon>
    </lineage>
</organism>
<dbReference type="EMBL" id="JAGQLF010000030">
    <property type="protein sequence ID" value="MCA9386961.1"/>
    <property type="molecule type" value="Genomic_DNA"/>
</dbReference>
<reference evidence="2" key="1">
    <citation type="submission" date="2020-04" db="EMBL/GenBank/DDBJ databases">
        <authorList>
            <person name="Zhang T."/>
        </authorList>
    </citation>
    <scope>NUCLEOTIDE SEQUENCE</scope>
    <source>
        <strain evidence="2">HKST-UBA09</strain>
    </source>
</reference>
<dbReference type="PANTHER" id="PTHR18964:SF149">
    <property type="entry name" value="BIFUNCTIONAL UDP-N-ACETYLGLUCOSAMINE 2-EPIMERASE_N-ACETYLMANNOSAMINE KINASE"/>
    <property type="match status" value="1"/>
</dbReference>
<dbReference type="Proteomes" id="UP000714915">
    <property type="component" value="Unassembled WGS sequence"/>
</dbReference>
<evidence type="ECO:0000313" key="2">
    <source>
        <dbReference type="EMBL" id="MCA9386961.1"/>
    </source>
</evidence>